<evidence type="ECO:0000313" key="3">
    <source>
        <dbReference type="EMBL" id="PZO34543.1"/>
    </source>
</evidence>
<feature type="chain" id="PRO_5016135688" evidence="1">
    <location>
        <begin position="21"/>
        <end position="253"/>
    </location>
</feature>
<keyword evidence="1" id="KW-0732">Signal</keyword>
<feature type="signal peptide" evidence="1">
    <location>
        <begin position="1"/>
        <end position="20"/>
    </location>
</feature>
<comment type="caution">
    <text evidence="3">The sequence shown here is derived from an EMBL/GenBank/DDBJ whole genome shotgun (WGS) entry which is preliminary data.</text>
</comment>
<evidence type="ECO:0000313" key="4">
    <source>
        <dbReference type="Proteomes" id="UP000249081"/>
    </source>
</evidence>
<dbReference type="GO" id="GO:0016787">
    <property type="term" value="F:hydrolase activity"/>
    <property type="evidence" value="ECO:0007669"/>
    <property type="project" value="UniProtKB-KW"/>
</dbReference>
<dbReference type="Proteomes" id="UP000249081">
    <property type="component" value="Unassembled WGS sequence"/>
</dbReference>
<protein>
    <submittedName>
        <fullName evidence="3">Dienelactone hydrolase</fullName>
    </submittedName>
</protein>
<keyword evidence="3" id="KW-0378">Hydrolase</keyword>
<sequence length="253" mass="27195">MLAAVVAVGMALGLAPSAKANIVAEPVVYTIDGQAFEGYFAVNQNFGQTQPLVLLVHDWNGLDDYEKRRTQMLAEQGYAAFAVDLYGQGVRPTSPDESRAQSRALYADRTTMRSRLMAGLTQAQAQAGVDGDRVVAIGYCFGGAAVLEMARAGMAVDGFVPFHGSFETPEGQDYSQTQGRILVLHGSDDGSAPMADVAQFAAELDEAGVDFDMEIYGGVDHAFTLWSDANRYDGLADRRSWRALMTFLGETLG</sequence>
<proteinExistence type="predicted"/>
<reference evidence="3 4" key="2">
    <citation type="submission" date="2018-06" db="EMBL/GenBank/DDBJ databases">
        <title>Metagenomic assembly of (sub)arctic Cyanobacteria and their associated microbiome from non-axenic cultures.</title>
        <authorList>
            <person name="Baurain D."/>
        </authorList>
    </citation>
    <scope>NUCLEOTIDE SEQUENCE [LARGE SCALE GENOMIC DNA]</scope>
    <source>
        <strain evidence="3">ULC041bin1</strain>
    </source>
</reference>
<dbReference type="InterPro" id="IPR002925">
    <property type="entry name" value="Dienelactn_hydro"/>
</dbReference>
<name>A0A2W4VNV7_9CYAN</name>
<gene>
    <name evidence="3" type="ORF">DCF17_20290</name>
</gene>
<feature type="domain" description="Dienelactone hydrolase" evidence="2">
    <location>
        <begin position="36"/>
        <end position="251"/>
    </location>
</feature>
<reference evidence="4" key="1">
    <citation type="submission" date="2018-04" db="EMBL/GenBank/DDBJ databases">
        <authorList>
            <person name="Cornet L."/>
        </authorList>
    </citation>
    <scope>NUCLEOTIDE SEQUENCE [LARGE SCALE GENOMIC DNA]</scope>
</reference>
<dbReference type="InterPro" id="IPR050261">
    <property type="entry name" value="FrsA_esterase"/>
</dbReference>
<dbReference type="Pfam" id="PF01738">
    <property type="entry name" value="DLH"/>
    <property type="match status" value="1"/>
</dbReference>
<dbReference type="PANTHER" id="PTHR22946">
    <property type="entry name" value="DIENELACTONE HYDROLASE DOMAIN-CONTAINING PROTEIN-RELATED"/>
    <property type="match status" value="1"/>
</dbReference>
<evidence type="ECO:0000259" key="2">
    <source>
        <dbReference type="Pfam" id="PF01738"/>
    </source>
</evidence>
<dbReference type="Gene3D" id="3.40.50.1820">
    <property type="entry name" value="alpha/beta hydrolase"/>
    <property type="match status" value="1"/>
</dbReference>
<dbReference type="SUPFAM" id="SSF53474">
    <property type="entry name" value="alpha/beta-Hydrolases"/>
    <property type="match status" value="1"/>
</dbReference>
<dbReference type="PANTHER" id="PTHR22946:SF0">
    <property type="entry name" value="DIENELACTONE HYDROLASE DOMAIN-CONTAINING PROTEIN"/>
    <property type="match status" value="1"/>
</dbReference>
<evidence type="ECO:0000256" key="1">
    <source>
        <dbReference type="SAM" id="SignalP"/>
    </source>
</evidence>
<accession>A0A2W4VNV7</accession>
<dbReference type="InterPro" id="IPR029058">
    <property type="entry name" value="AB_hydrolase_fold"/>
</dbReference>
<dbReference type="AlphaFoldDB" id="A0A2W4VNV7"/>
<dbReference type="EMBL" id="QBMN01000204">
    <property type="protein sequence ID" value="PZO34543.1"/>
    <property type="molecule type" value="Genomic_DNA"/>
</dbReference>
<organism evidence="3 4">
    <name type="scientific">Shackletoniella antarctica</name>
    <dbReference type="NCBI Taxonomy" id="268115"/>
    <lineage>
        <taxon>Bacteria</taxon>
        <taxon>Bacillati</taxon>
        <taxon>Cyanobacteriota</taxon>
        <taxon>Cyanophyceae</taxon>
        <taxon>Oculatellales</taxon>
        <taxon>Oculatellaceae</taxon>
        <taxon>Shackletoniella</taxon>
    </lineage>
</organism>